<comment type="catalytic activity">
    <reaction evidence="6">
        <text>hydrogencarbonate + H(+) = CO2 + H2O</text>
        <dbReference type="Rhea" id="RHEA:10748"/>
        <dbReference type="ChEBI" id="CHEBI:15377"/>
        <dbReference type="ChEBI" id="CHEBI:15378"/>
        <dbReference type="ChEBI" id="CHEBI:16526"/>
        <dbReference type="ChEBI" id="CHEBI:17544"/>
        <dbReference type="EC" id="4.2.1.1"/>
    </reaction>
</comment>
<dbReference type="PANTHER" id="PTHR18952:SF265">
    <property type="entry name" value="CARBONIC ANHYDRASE"/>
    <property type="match status" value="1"/>
</dbReference>
<organism evidence="9 10">
    <name type="scientific">Edaphobacter aggregans</name>
    <dbReference type="NCBI Taxonomy" id="570835"/>
    <lineage>
        <taxon>Bacteria</taxon>
        <taxon>Pseudomonadati</taxon>
        <taxon>Acidobacteriota</taxon>
        <taxon>Terriglobia</taxon>
        <taxon>Terriglobales</taxon>
        <taxon>Acidobacteriaceae</taxon>
        <taxon>Edaphobacter</taxon>
    </lineage>
</organism>
<dbReference type="InterPro" id="IPR036398">
    <property type="entry name" value="CA_dom_sf"/>
</dbReference>
<protein>
    <recommendedName>
        <fullName evidence="2">carbonic anhydrase</fullName>
        <ecNumber evidence="2">4.2.1.1</ecNumber>
    </recommendedName>
</protein>
<evidence type="ECO:0000256" key="5">
    <source>
        <dbReference type="ARBA" id="ARBA00023239"/>
    </source>
</evidence>
<keyword evidence="7" id="KW-0732">Signal</keyword>
<dbReference type="AlphaFoldDB" id="A0A428MLN5"/>
<feature type="domain" description="Alpha-carbonic anhydrase" evidence="8">
    <location>
        <begin position="26"/>
        <end position="252"/>
    </location>
</feature>
<comment type="similarity">
    <text evidence="1">Belongs to the alpha-carbonic anhydrase family.</text>
</comment>
<dbReference type="Gene3D" id="3.10.200.10">
    <property type="entry name" value="Alpha carbonic anhydrase"/>
    <property type="match status" value="1"/>
</dbReference>
<dbReference type="InterPro" id="IPR041891">
    <property type="entry name" value="Alpha_CA_prokaryot-like"/>
</dbReference>
<dbReference type="EMBL" id="RSDW01000001">
    <property type="protein sequence ID" value="RSL17643.1"/>
    <property type="molecule type" value="Genomic_DNA"/>
</dbReference>
<dbReference type="Pfam" id="PF00194">
    <property type="entry name" value="Carb_anhydrase"/>
    <property type="match status" value="1"/>
</dbReference>
<evidence type="ECO:0000256" key="2">
    <source>
        <dbReference type="ARBA" id="ARBA00012925"/>
    </source>
</evidence>
<dbReference type="OrthoDB" id="5327615at2"/>
<evidence type="ECO:0000256" key="4">
    <source>
        <dbReference type="ARBA" id="ARBA00022833"/>
    </source>
</evidence>
<dbReference type="SUPFAM" id="SSF51069">
    <property type="entry name" value="Carbonic anhydrase"/>
    <property type="match status" value="1"/>
</dbReference>
<evidence type="ECO:0000313" key="10">
    <source>
        <dbReference type="Proteomes" id="UP000269669"/>
    </source>
</evidence>
<feature type="chain" id="PRO_5019184177" description="carbonic anhydrase" evidence="7">
    <location>
        <begin position="25"/>
        <end position="253"/>
    </location>
</feature>
<evidence type="ECO:0000256" key="1">
    <source>
        <dbReference type="ARBA" id="ARBA00010718"/>
    </source>
</evidence>
<dbReference type="InterPro" id="IPR023561">
    <property type="entry name" value="Carbonic_anhydrase_a-class"/>
</dbReference>
<dbReference type="EC" id="4.2.1.1" evidence="2"/>
<evidence type="ECO:0000256" key="3">
    <source>
        <dbReference type="ARBA" id="ARBA00022723"/>
    </source>
</evidence>
<keyword evidence="4" id="KW-0862">Zinc</keyword>
<dbReference type="InterPro" id="IPR001148">
    <property type="entry name" value="CA_dom"/>
</dbReference>
<dbReference type="GO" id="GO:0008270">
    <property type="term" value="F:zinc ion binding"/>
    <property type="evidence" value="ECO:0007669"/>
    <property type="project" value="InterPro"/>
</dbReference>
<keyword evidence="10" id="KW-1185">Reference proteome</keyword>
<dbReference type="CDD" id="cd03124">
    <property type="entry name" value="alpha_CA_prokaryotic_like"/>
    <property type="match status" value="1"/>
</dbReference>
<keyword evidence="3" id="KW-0479">Metal-binding</keyword>
<name>A0A428MLN5_9BACT</name>
<accession>A0A428MLN5</accession>
<evidence type="ECO:0000256" key="6">
    <source>
        <dbReference type="ARBA" id="ARBA00048348"/>
    </source>
</evidence>
<keyword evidence="5" id="KW-0456">Lyase</keyword>
<dbReference type="SMART" id="SM01057">
    <property type="entry name" value="Carb_anhydrase"/>
    <property type="match status" value="1"/>
</dbReference>
<feature type="signal peptide" evidence="7">
    <location>
        <begin position="1"/>
        <end position="24"/>
    </location>
</feature>
<sequence>MKRTTRLLIAVLVLCVGSCIPATAQHEFTYNGDTGPGYWSDLESDFSACAPSPTGRQSPIDIDSVVLDPGLGGLNLILNKMAYTLINNGHTIQATPQEGGTLTIGSEIYTLSQFHFHTLSEHTVEGTHGVMELHAVFIDAKNNYVVIGMLYKIGKQSKFLGNLIAAGLPKLTTSAPVTVNKLDFEKAFTDTNRYYTYPGSLTTPPCTESVKWIVLKEWAELSSEQFEAFRTILGDDFRPLQERNKRVVRATVW</sequence>
<dbReference type="PANTHER" id="PTHR18952">
    <property type="entry name" value="CARBONIC ANHYDRASE"/>
    <property type="match status" value="1"/>
</dbReference>
<gene>
    <name evidence="9" type="ORF">EDE15_3178</name>
</gene>
<reference evidence="9 10" key="1">
    <citation type="submission" date="2018-12" db="EMBL/GenBank/DDBJ databases">
        <title>Sequencing of bacterial isolates from soil warming experiment in Harvard Forest, Massachusetts, USA.</title>
        <authorList>
            <person name="Deangelis K."/>
        </authorList>
    </citation>
    <scope>NUCLEOTIDE SEQUENCE [LARGE SCALE GENOMIC DNA]</scope>
    <source>
        <strain evidence="9 10">EB153</strain>
    </source>
</reference>
<comment type="caution">
    <text evidence="9">The sequence shown here is derived from an EMBL/GenBank/DDBJ whole genome shotgun (WGS) entry which is preliminary data.</text>
</comment>
<dbReference type="GO" id="GO:0004089">
    <property type="term" value="F:carbonate dehydratase activity"/>
    <property type="evidence" value="ECO:0007669"/>
    <property type="project" value="UniProtKB-EC"/>
</dbReference>
<dbReference type="RefSeq" id="WP_125486109.1">
    <property type="nucleotide sequence ID" value="NZ_RSDW01000001.1"/>
</dbReference>
<evidence type="ECO:0000259" key="8">
    <source>
        <dbReference type="PROSITE" id="PS51144"/>
    </source>
</evidence>
<dbReference type="Proteomes" id="UP000269669">
    <property type="component" value="Unassembled WGS sequence"/>
</dbReference>
<evidence type="ECO:0000313" key="9">
    <source>
        <dbReference type="EMBL" id="RSL17643.1"/>
    </source>
</evidence>
<evidence type="ECO:0000256" key="7">
    <source>
        <dbReference type="SAM" id="SignalP"/>
    </source>
</evidence>
<dbReference type="PROSITE" id="PS51144">
    <property type="entry name" value="ALPHA_CA_2"/>
    <property type="match status" value="1"/>
</dbReference>
<proteinExistence type="inferred from homology"/>